<reference evidence="2 3" key="1">
    <citation type="submission" date="2018-06" db="EMBL/GenBank/DDBJ databases">
        <authorList>
            <consortium name="Pathogen Informatics"/>
            <person name="Doyle S."/>
        </authorList>
    </citation>
    <scope>NUCLEOTIDE SEQUENCE [LARGE SCALE GENOMIC DNA]</scope>
    <source>
        <strain evidence="2 3">NCTC13043</strain>
    </source>
</reference>
<dbReference type="AlphaFoldDB" id="A0A379G9E0"/>
<keyword evidence="1" id="KW-0732">Signal</keyword>
<evidence type="ECO:0000256" key="1">
    <source>
        <dbReference type="SAM" id="SignalP"/>
    </source>
</evidence>
<evidence type="ECO:0000313" key="3">
    <source>
        <dbReference type="Proteomes" id="UP000254235"/>
    </source>
</evidence>
<protein>
    <submittedName>
        <fullName evidence="2">Uncharacterized protein</fullName>
    </submittedName>
</protein>
<accession>A0A379G9E0</accession>
<dbReference type="GeneID" id="78571766"/>
<dbReference type="EMBL" id="UGTP01000002">
    <property type="protein sequence ID" value="SUC37639.1"/>
    <property type="molecule type" value="Genomic_DNA"/>
</dbReference>
<proteinExistence type="predicted"/>
<feature type="chain" id="PRO_5016649242" evidence="1">
    <location>
        <begin position="23"/>
        <end position="92"/>
    </location>
</feature>
<sequence>MKKTYFFLTLVFGFTCILNIQAQSFETDITKVLSQDETVLSFNKNEANNISGIFASGSIKFTSPNGNVRILAADQYGYEKLVYESFPSYLLY</sequence>
<dbReference type="Proteomes" id="UP000254235">
    <property type="component" value="Unassembled WGS sequence"/>
</dbReference>
<evidence type="ECO:0000313" key="2">
    <source>
        <dbReference type="EMBL" id="SUC37639.1"/>
    </source>
</evidence>
<gene>
    <name evidence="2" type="ORF">NCTC13043_02129</name>
</gene>
<feature type="signal peptide" evidence="1">
    <location>
        <begin position="1"/>
        <end position="22"/>
    </location>
</feature>
<name>A0A379G9E0_9BACT</name>
<dbReference type="RefSeq" id="WP_181792356.1">
    <property type="nucleotide sequence ID" value="NZ_CAUOZC010000019.1"/>
</dbReference>
<organism evidence="2 3">
    <name type="scientific">Prevotella pallens</name>
    <dbReference type="NCBI Taxonomy" id="60133"/>
    <lineage>
        <taxon>Bacteria</taxon>
        <taxon>Pseudomonadati</taxon>
        <taxon>Bacteroidota</taxon>
        <taxon>Bacteroidia</taxon>
        <taxon>Bacteroidales</taxon>
        <taxon>Prevotellaceae</taxon>
        <taxon>Prevotella</taxon>
    </lineage>
</organism>